<evidence type="ECO:0000256" key="1">
    <source>
        <dbReference type="SAM" id="MobiDB-lite"/>
    </source>
</evidence>
<accession>A0A6I6NAP6</accession>
<proteinExistence type="predicted"/>
<dbReference type="KEGG" id="sbro:GQF42_39230"/>
<dbReference type="Proteomes" id="UP000436138">
    <property type="component" value="Chromosome"/>
</dbReference>
<protein>
    <submittedName>
        <fullName evidence="3">Ketosteroid isomerase</fullName>
    </submittedName>
</protein>
<dbReference type="Gene3D" id="3.10.450.50">
    <property type="match status" value="1"/>
</dbReference>
<evidence type="ECO:0000259" key="2">
    <source>
        <dbReference type="Pfam" id="PF12680"/>
    </source>
</evidence>
<dbReference type="GO" id="GO:0016853">
    <property type="term" value="F:isomerase activity"/>
    <property type="evidence" value="ECO:0007669"/>
    <property type="project" value="UniProtKB-KW"/>
</dbReference>
<evidence type="ECO:0000313" key="4">
    <source>
        <dbReference type="Proteomes" id="UP000436138"/>
    </source>
</evidence>
<keyword evidence="4" id="KW-1185">Reference proteome</keyword>
<dbReference type="Pfam" id="PF12680">
    <property type="entry name" value="SnoaL_2"/>
    <property type="match status" value="1"/>
</dbReference>
<feature type="compositionally biased region" description="Basic and acidic residues" evidence="1">
    <location>
        <begin position="26"/>
        <end position="40"/>
    </location>
</feature>
<name>A0A6I6NAP6_9ACTN</name>
<organism evidence="3 4">
    <name type="scientific">Streptomyces broussonetiae</name>
    <dbReference type="NCBI Taxonomy" id="2686304"/>
    <lineage>
        <taxon>Bacteria</taxon>
        <taxon>Bacillati</taxon>
        <taxon>Actinomycetota</taxon>
        <taxon>Actinomycetes</taxon>
        <taxon>Kitasatosporales</taxon>
        <taxon>Streptomycetaceae</taxon>
        <taxon>Streptomyces</taxon>
    </lineage>
</organism>
<evidence type="ECO:0000313" key="3">
    <source>
        <dbReference type="EMBL" id="QHA08502.1"/>
    </source>
</evidence>
<dbReference type="RefSeq" id="WP_158927965.1">
    <property type="nucleotide sequence ID" value="NZ_CP047020.1"/>
</dbReference>
<dbReference type="InterPro" id="IPR037401">
    <property type="entry name" value="SnoaL-like"/>
</dbReference>
<dbReference type="EMBL" id="CP047020">
    <property type="protein sequence ID" value="QHA08502.1"/>
    <property type="molecule type" value="Genomic_DNA"/>
</dbReference>
<keyword evidence="3" id="KW-0413">Isomerase</keyword>
<dbReference type="SUPFAM" id="SSF54427">
    <property type="entry name" value="NTF2-like"/>
    <property type="match status" value="1"/>
</dbReference>
<dbReference type="AlphaFoldDB" id="A0A6I6NAP6"/>
<reference evidence="3 4" key="1">
    <citation type="submission" date="2019-12" db="EMBL/GenBank/DDBJ databases">
        <title>Streptomyces sp. strain T44 isolated from rhizosphere soil of Broussonetia papyrifera.</title>
        <authorList>
            <person name="Mo P."/>
        </authorList>
    </citation>
    <scope>NUCLEOTIDE SEQUENCE [LARGE SCALE GENOMIC DNA]</scope>
    <source>
        <strain evidence="3 4">T44</strain>
    </source>
</reference>
<feature type="region of interest" description="Disordered" evidence="1">
    <location>
        <begin position="1"/>
        <end position="47"/>
    </location>
</feature>
<feature type="domain" description="SnoaL-like" evidence="2">
    <location>
        <begin position="15"/>
        <end position="117"/>
    </location>
</feature>
<dbReference type="InterPro" id="IPR032710">
    <property type="entry name" value="NTF2-like_dom_sf"/>
</dbReference>
<sequence length="141" mass="15569">MPGTPATRSVVQEPLSRIAEPYAQECDWRPGRPKDGHGRPDTPWNRHRATRADVAGHFREPAAHRVPQQDTSAERILVDGEDAVVPGVIRHTPAPTGRAYTARFALHLTVRGGLAVRRHVYEDSLAAARAFAPKRSRTLDS</sequence>
<feature type="compositionally biased region" description="Polar residues" evidence="1">
    <location>
        <begin position="1"/>
        <end position="10"/>
    </location>
</feature>
<gene>
    <name evidence="3" type="ORF">GQF42_39230</name>
</gene>